<dbReference type="InterPro" id="IPR006946">
    <property type="entry name" value="DGR2-like_dom"/>
</dbReference>
<evidence type="ECO:0000256" key="1">
    <source>
        <dbReference type="SAM" id="SignalP"/>
    </source>
</evidence>
<dbReference type="Pfam" id="PF04862">
    <property type="entry name" value="DUF642"/>
    <property type="match status" value="1"/>
</dbReference>
<feature type="signal peptide" evidence="1">
    <location>
        <begin position="1"/>
        <end position="24"/>
    </location>
</feature>
<evidence type="ECO:0000313" key="5">
    <source>
        <dbReference type="Proteomes" id="UP000192923"/>
    </source>
</evidence>
<sequence>MKNPSLFHLAGLLLAMAAASGAQAGLVNGDFESNGGFGSSSATGWTLDGSATAYILDTTADDSTSNPYNIWGPDNGVNNGFTGSTNSGFFLGLQSDVGTAGISQTINGLTVGNQYALAFEWAAAQLSAASGATTQSISVDFGSDSTNVSTFNASQGFSGWLSVNATFTAASTSQTLSFIATGSSGLGPLTLIDGISLTDITPPPPSATPEPGSLALLAIGAVSVLTRSRRGKPLELAA</sequence>
<feature type="chain" id="PRO_5012193193" evidence="1">
    <location>
        <begin position="25"/>
        <end position="238"/>
    </location>
</feature>
<organism evidence="4 5">
    <name type="scientific">Methylomagnum ishizawai</name>
    <dbReference type="NCBI Taxonomy" id="1760988"/>
    <lineage>
        <taxon>Bacteria</taxon>
        <taxon>Pseudomonadati</taxon>
        <taxon>Pseudomonadota</taxon>
        <taxon>Gammaproteobacteria</taxon>
        <taxon>Methylococcales</taxon>
        <taxon>Methylococcaceae</taxon>
        <taxon>Methylomagnum</taxon>
    </lineage>
</organism>
<accession>A0A1Y6D0A8</accession>
<dbReference type="Proteomes" id="UP000192923">
    <property type="component" value="Unassembled WGS sequence"/>
</dbReference>
<name>A0A1Y6D0A8_9GAMM</name>
<dbReference type="NCBIfam" id="TIGR02595">
    <property type="entry name" value="PEP_CTERM"/>
    <property type="match status" value="1"/>
</dbReference>
<evidence type="ECO:0000259" key="2">
    <source>
        <dbReference type="Pfam" id="PF04862"/>
    </source>
</evidence>
<feature type="domain" description="DUF642" evidence="2">
    <location>
        <begin position="99"/>
        <end position="188"/>
    </location>
</feature>
<dbReference type="InterPro" id="IPR013424">
    <property type="entry name" value="Ice-binding_C"/>
</dbReference>
<keyword evidence="5" id="KW-1185">Reference proteome</keyword>
<evidence type="ECO:0000313" key="4">
    <source>
        <dbReference type="EMBL" id="SMF94263.1"/>
    </source>
</evidence>
<dbReference type="EMBL" id="FXAM01000001">
    <property type="protein sequence ID" value="SMF94263.1"/>
    <property type="molecule type" value="Genomic_DNA"/>
</dbReference>
<gene>
    <name evidence="4" type="ORF">SAMN02949497_1572</name>
</gene>
<protein>
    <submittedName>
        <fullName evidence="4">PEP-CTERM protein-sorting domain-containing protein</fullName>
    </submittedName>
</protein>
<keyword evidence="1" id="KW-0732">Signal</keyword>
<reference evidence="4 5" key="1">
    <citation type="submission" date="2016-12" db="EMBL/GenBank/DDBJ databases">
        <authorList>
            <person name="Song W.-J."/>
            <person name="Kurnit D.M."/>
        </authorList>
    </citation>
    <scope>NUCLEOTIDE SEQUENCE [LARGE SCALE GENOMIC DNA]</scope>
    <source>
        <strain evidence="4 5">175</strain>
    </source>
</reference>
<dbReference type="Pfam" id="PF07589">
    <property type="entry name" value="PEP-CTERM"/>
    <property type="match status" value="1"/>
</dbReference>
<proteinExistence type="predicted"/>
<evidence type="ECO:0000259" key="3">
    <source>
        <dbReference type="Pfam" id="PF07589"/>
    </source>
</evidence>
<feature type="domain" description="Ice-binding protein C-terminal" evidence="3">
    <location>
        <begin position="207"/>
        <end position="230"/>
    </location>
</feature>
<dbReference type="AlphaFoldDB" id="A0A1Y6D0A8"/>